<keyword evidence="3" id="KW-1185">Reference proteome</keyword>
<name>A0A7K3LWW9_9ACTN</name>
<evidence type="ECO:0000313" key="2">
    <source>
        <dbReference type="EMBL" id="NDL55519.1"/>
    </source>
</evidence>
<dbReference type="InterPro" id="IPR050765">
    <property type="entry name" value="Riboflavin_Biosynth_HTPR"/>
</dbReference>
<dbReference type="InterPro" id="IPR024072">
    <property type="entry name" value="DHFR-like_dom_sf"/>
</dbReference>
<dbReference type="AlphaFoldDB" id="A0A7K3LWW9"/>
<reference evidence="2 3" key="1">
    <citation type="submission" date="2019-11" db="EMBL/GenBank/DDBJ databases">
        <authorList>
            <person name="Li X.-J."/>
            <person name="Feng X.-M."/>
        </authorList>
    </citation>
    <scope>NUCLEOTIDE SEQUENCE [LARGE SCALE GENOMIC DNA]</scope>
    <source>
        <strain evidence="2 3">XMNu-373</strain>
    </source>
</reference>
<evidence type="ECO:0000313" key="3">
    <source>
        <dbReference type="Proteomes" id="UP000460435"/>
    </source>
</evidence>
<dbReference type="Proteomes" id="UP000460435">
    <property type="component" value="Unassembled WGS sequence"/>
</dbReference>
<gene>
    <name evidence="2" type="ORF">F7O44_00375</name>
</gene>
<dbReference type="InterPro" id="IPR002734">
    <property type="entry name" value="RibDG_C"/>
</dbReference>
<comment type="caution">
    <text evidence="2">The sequence shown here is derived from an EMBL/GenBank/DDBJ whole genome shotgun (WGS) entry which is preliminary data.</text>
</comment>
<feature type="domain" description="Bacterial bifunctional deaminase-reductase C-terminal" evidence="1">
    <location>
        <begin position="104"/>
        <end position="170"/>
    </location>
</feature>
<dbReference type="PANTHER" id="PTHR38011:SF12">
    <property type="entry name" value="BIFUNCTIONAL DEAMINASE-REDUCTASE DOMAIN PROTEIN"/>
    <property type="match status" value="1"/>
</dbReference>
<dbReference type="SUPFAM" id="SSF53597">
    <property type="entry name" value="Dihydrofolate reductase-like"/>
    <property type="match status" value="1"/>
</dbReference>
<dbReference type="EMBL" id="WLZY01000001">
    <property type="protein sequence ID" value="NDL55519.1"/>
    <property type="molecule type" value="Genomic_DNA"/>
</dbReference>
<protein>
    <submittedName>
        <fullName evidence="2">Dihydrofolate reductase</fullName>
    </submittedName>
</protein>
<accession>A0A7K3LWW9</accession>
<proteinExistence type="predicted"/>
<dbReference type="GO" id="GO:0008703">
    <property type="term" value="F:5-amino-6-(5-phosphoribosylamino)uracil reductase activity"/>
    <property type="evidence" value="ECO:0007669"/>
    <property type="project" value="InterPro"/>
</dbReference>
<dbReference type="GO" id="GO:0009231">
    <property type="term" value="P:riboflavin biosynthetic process"/>
    <property type="evidence" value="ECO:0007669"/>
    <property type="project" value="InterPro"/>
</dbReference>
<dbReference type="Gene3D" id="3.40.430.10">
    <property type="entry name" value="Dihydrofolate Reductase, subunit A"/>
    <property type="match status" value="1"/>
</dbReference>
<evidence type="ECO:0000259" key="1">
    <source>
        <dbReference type="Pfam" id="PF01872"/>
    </source>
</evidence>
<dbReference type="Pfam" id="PF01872">
    <property type="entry name" value="RibD_C"/>
    <property type="match status" value="1"/>
</dbReference>
<dbReference type="PANTHER" id="PTHR38011">
    <property type="entry name" value="DIHYDROFOLATE REDUCTASE FAMILY PROTEIN (AFU_ORTHOLOGUE AFUA_8G06820)"/>
    <property type="match status" value="1"/>
</dbReference>
<sequence length="180" mass="19400">MAVGKVVAHATMSLDGFIAAPGDDMEWIFEYLGVEDDVIAEFMNATGAMLGGRRSYDVGARDDRDAYEGAWHGRGFVLTHEPPERPPSAAITFLSGDVRAAVAQALAAAGGKNLEVVGANVVKQCLEAGVVDEIFVHVLPVLLGDGVRFFERRQFRRSNLELIGTHASGQVTNLRFRVVS</sequence>
<organism evidence="2 3">
    <name type="scientific">Phytoactinopolyspora mesophila</name>
    <dbReference type="NCBI Taxonomy" id="2650750"/>
    <lineage>
        <taxon>Bacteria</taxon>
        <taxon>Bacillati</taxon>
        <taxon>Actinomycetota</taxon>
        <taxon>Actinomycetes</taxon>
        <taxon>Jiangellales</taxon>
        <taxon>Jiangellaceae</taxon>
        <taxon>Phytoactinopolyspora</taxon>
    </lineage>
</organism>
<dbReference type="RefSeq" id="WP_162448228.1">
    <property type="nucleotide sequence ID" value="NZ_WLZY01000001.1"/>
</dbReference>